<dbReference type="EMBL" id="KZ851845">
    <property type="protein sequence ID" value="RDK46722.1"/>
    <property type="molecule type" value="Genomic_DNA"/>
</dbReference>
<protein>
    <submittedName>
        <fullName evidence="1">Uncharacterized protein</fullName>
    </submittedName>
</protein>
<dbReference type="AlphaFoldDB" id="A0A370PX05"/>
<dbReference type="Proteomes" id="UP000254937">
    <property type="component" value="Unassembled WGS sequence"/>
</dbReference>
<organism evidence="1 2">
    <name type="scientific">Aspergillus phoenicis ATCC 13157</name>
    <dbReference type="NCBI Taxonomy" id="1353007"/>
    <lineage>
        <taxon>Eukaryota</taxon>
        <taxon>Fungi</taxon>
        <taxon>Dikarya</taxon>
        <taxon>Ascomycota</taxon>
        <taxon>Pezizomycotina</taxon>
        <taxon>Eurotiomycetes</taxon>
        <taxon>Eurotiomycetidae</taxon>
        <taxon>Eurotiales</taxon>
        <taxon>Aspergillaceae</taxon>
        <taxon>Aspergillus</taxon>
    </lineage>
</organism>
<keyword evidence="2" id="KW-1185">Reference proteome</keyword>
<name>A0A370PX05_ASPPH</name>
<evidence type="ECO:0000313" key="1">
    <source>
        <dbReference type="EMBL" id="RDK46722.1"/>
    </source>
</evidence>
<gene>
    <name evidence="1" type="ORF">M752DRAFT_62902</name>
</gene>
<sequence>MTGRRKREYFSSPGFVCPEGCTHVEPTIPDRQPDCYACTLKGWSLWQGCSGILNSSKLHPRWWNCCTRRAANLSLRPNVRV</sequence>
<proteinExistence type="predicted"/>
<evidence type="ECO:0000313" key="2">
    <source>
        <dbReference type="Proteomes" id="UP000254937"/>
    </source>
</evidence>
<accession>A0A370PX05</accession>
<reference evidence="1 2" key="1">
    <citation type="submission" date="2018-07" db="EMBL/GenBank/DDBJ databases">
        <title>Section-level genome sequencing of Aspergillus section Nigri to investigate inter- and intra-species variation.</title>
        <authorList>
            <consortium name="DOE Joint Genome Institute"/>
            <person name="Vesth T.C."/>
            <person name="Nybo J.L."/>
            <person name="Theobald S."/>
            <person name="Frisvad J.C."/>
            <person name="Larsen T.O."/>
            <person name="Nielsen K.F."/>
            <person name="Hoof J.B."/>
            <person name="Brandl J."/>
            <person name="Salamov A."/>
            <person name="Riley R."/>
            <person name="Gladden J.M."/>
            <person name="Phatale P."/>
            <person name="Nielsen M.T."/>
            <person name="Lyhne E.K."/>
            <person name="Kogle M.E."/>
            <person name="Strasser K."/>
            <person name="McDonnell E."/>
            <person name="Barry K."/>
            <person name="Clum A."/>
            <person name="Chen C."/>
            <person name="Nolan M."/>
            <person name="Sandor L."/>
            <person name="Kuo A."/>
            <person name="Lipzen A."/>
            <person name="Hainaut M."/>
            <person name="Drula E."/>
            <person name="Tsang A."/>
            <person name="Magnuson J.K."/>
            <person name="Henrissat B."/>
            <person name="Wiebenga A."/>
            <person name="Simmons B.A."/>
            <person name="Makela M.R."/>
            <person name="De vries R.P."/>
            <person name="Grigoriev I.V."/>
            <person name="Mortensen U.H."/>
            <person name="Baker S.E."/>
            <person name="Andersen M.R."/>
        </authorList>
    </citation>
    <scope>NUCLEOTIDE SEQUENCE [LARGE SCALE GENOMIC DNA]</scope>
    <source>
        <strain evidence="1 2">ATCC 13157</strain>
    </source>
</reference>